<accession>A0A812YAS4</accession>
<dbReference type="Pfam" id="PF03998">
    <property type="entry name" value="Utp11"/>
    <property type="match status" value="1"/>
</dbReference>
<feature type="non-terminal residue" evidence="5">
    <location>
        <position position="367"/>
    </location>
</feature>
<dbReference type="PANTHER" id="PTHR12838">
    <property type="entry name" value="U3 SMALL NUCLEOLAR RNA-ASSOCIATED PROTEIN 11"/>
    <property type="match status" value="1"/>
</dbReference>
<evidence type="ECO:0000256" key="2">
    <source>
        <dbReference type="ARBA" id="ARBA00008105"/>
    </source>
</evidence>
<dbReference type="AlphaFoldDB" id="A0A812YAS4"/>
<name>A0A812YAS4_9DINO</name>
<dbReference type="Gene3D" id="1.25.40.10">
    <property type="entry name" value="Tetratricopeptide repeat domain"/>
    <property type="match status" value="2"/>
</dbReference>
<gene>
    <name evidence="5" type="primary">UTP11</name>
    <name evidence="5" type="ORF">SNEC2469_LOCUS22468</name>
</gene>
<dbReference type="GO" id="GO:0032040">
    <property type="term" value="C:small-subunit processome"/>
    <property type="evidence" value="ECO:0007669"/>
    <property type="project" value="InterPro"/>
</dbReference>
<dbReference type="OrthoDB" id="29058at2759"/>
<dbReference type="GO" id="GO:0006364">
    <property type="term" value="P:rRNA processing"/>
    <property type="evidence" value="ECO:0007669"/>
    <property type="project" value="UniProtKB-KW"/>
</dbReference>
<proteinExistence type="inferred from homology"/>
<keyword evidence="3" id="KW-0698">rRNA processing</keyword>
<evidence type="ECO:0000313" key="5">
    <source>
        <dbReference type="EMBL" id="CAE7769488.1"/>
    </source>
</evidence>
<evidence type="ECO:0000256" key="4">
    <source>
        <dbReference type="ARBA" id="ARBA00023242"/>
    </source>
</evidence>
<evidence type="ECO:0000313" key="6">
    <source>
        <dbReference type="Proteomes" id="UP000601435"/>
    </source>
</evidence>
<dbReference type="InterPro" id="IPR007144">
    <property type="entry name" value="SSU_processome_Utp11"/>
</dbReference>
<evidence type="ECO:0000256" key="1">
    <source>
        <dbReference type="ARBA" id="ARBA00004604"/>
    </source>
</evidence>
<keyword evidence="6" id="KW-1185">Reference proteome</keyword>
<comment type="caution">
    <text evidence="5">The sequence shown here is derived from an EMBL/GenBank/DDBJ whole genome shotgun (WGS) entry which is preliminary data.</text>
</comment>
<keyword evidence="4" id="KW-0539">Nucleus</keyword>
<comment type="similarity">
    <text evidence="2">Belongs to the UTP11 family.</text>
</comment>
<dbReference type="PANTHER" id="PTHR12838:SF0">
    <property type="entry name" value="U3 SMALL NUCLEOLAR RNA-ASSOCIATED PROTEIN 11-RELATED"/>
    <property type="match status" value="1"/>
</dbReference>
<reference evidence="5" key="1">
    <citation type="submission" date="2021-02" db="EMBL/GenBank/DDBJ databases">
        <authorList>
            <person name="Dougan E. K."/>
            <person name="Rhodes N."/>
            <person name="Thang M."/>
            <person name="Chan C."/>
        </authorList>
    </citation>
    <scope>NUCLEOTIDE SEQUENCE</scope>
</reference>
<dbReference type="EMBL" id="CAJNJA010040808">
    <property type="protein sequence ID" value="CAE7769488.1"/>
    <property type="molecule type" value="Genomic_DNA"/>
</dbReference>
<sequence>MQNGRPAEILNLASSRAVVSAMGDGSLRHVVHKRVHLERHQPKHRRRLGYLEKHKDYVKRAKDFHKKEDIIKGLHRKAYFKNEDEFAYGMMSHSTMKVRAVASSEPLLRGIRASGGAGNPHRSSPEIFEFNLELAAARRSWVKSWQLLQQAKKAHLQPDAVTYATAADSLATAKRATDAGLLLQQARTRQIKPTTALNTAVVNAYAGQSCWEETSILVDNMRRQGPKPNVVTCSVALKSCAASRWADCFEALLLLRTAWHQFAVDSVCLGATVAACAVSSAWEQGLSVLMQSIRLKLRANIIMYSSIVTSCEHAGEWEVALRILEVPTVQAAPNVVPLSSAVSTFEKRCRWSQALQLLCEVPLRSLQ</sequence>
<dbReference type="Proteomes" id="UP000601435">
    <property type="component" value="Unassembled WGS sequence"/>
</dbReference>
<protein>
    <submittedName>
        <fullName evidence="5">UTP11 protein</fullName>
    </submittedName>
</protein>
<organism evidence="5 6">
    <name type="scientific">Symbiodinium necroappetens</name>
    <dbReference type="NCBI Taxonomy" id="1628268"/>
    <lineage>
        <taxon>Eukaryota</taxon>
        <taxon>Sar</taxon>
        <taxon>Alveolata</taxon>
        <taxon>Dinophyceae</taxon>
        <taxon>Suessiales</taxon>
        <taxon>Symbiodiniaceae</taxon>
        <taxon>Symbiodinium</taxon>
    </lineage>
</organism>
<dbReference type="InterPro" id="IPR011990">
    <property type="entry name" value="TPR-like_helical_dom_sf"/>
</dbReference>
<comment type="subcellular location">
    <subcellularLocation>
        <location evidence="1">Nucleus</location>
        <location evidence="1">Nucleolus</location>
    </subcellularLocation>
</comment>
<evidence type="ECO:0000256" key="3">
    <source>
        <dbReference type="ARBA" id="ARBA00022552"/>
    </source>
</evidence>